<dbReference type="InterPro" id="IPR032675">
    <property type="entry name" value="LRR_dom_sf"/>
</dbReference>
<protein>
    <recommendedName>
        <fullName evidence="3">F-box domain-containing protein</fullName>
    </recommendedName>
</protein>
<dbReference type="Gene3D" id="3.80.10.10">
    <property type="entry name" value="Ribonuclease Inhibitor"/>
    <property type="match status" value="1"/>
</dbReference>
<proteinExistence type="predicted"/>
<evidence type="ECO:0008006" key="3">
    <source>
        <dbReference type="Google" id="ProtNLM"/>
    </source>
</evidence>
<name>A0A067PRZ2_9AGAM</name>
<dbReference type="Proteomes" id="UP000027265">
    <property type="component" value="Unassembled WGS sequence"/>
</dbReference>
<accession>A0A067PRZ2</accession>
<evidence type="ECO:0000313" key="2">
    <source>
        <dbReference type="Proteomes" id="UP000027265"/>
    </source>
</evidence>
<dbReference type="OrthoDB" id="3174539at2759"/>
<dbReference type="EMBL" id="KL197721">
    <property type="protein sequence ID" value="KDQ56605.1"/>
    <property type="molecule type" value="Genomic_DNA"/>
</dbReference>
<sequence>MSIFGISEICKKICENVLMREDEGRGDLVRLSHCSRAMSATSCEVLWEVLDSVEPLLNLIPALEKRTVVTEEGIEEDVYDLTHPIGESDLRQFDSYAQHVRALRHQFTSGEIEAFSLLHQHKGAALLPKLQSLDWCEGSLFDPIHQFTPRLAPFLSETLQDLQIDLGRFPTPVYPTLDVHDDLAATLPSLPFRCPRVQRFHITGLPKAASLSFLGGFKELRELELDSSKDAPSLTSETLLAISELPALVALRGLKAFGSEMVDNTPKPGFLSLKDIKIVGADATGIELFFRYLSNLTLHSCSILRLKLHKLMDIVACLGAISTGSSSLLSLAIMIESGPPPGSETPSELAEARYAILRALNQVPAPSLTSLDLSLQRTAAPSSLSLPPITFEEAESMAANWPALESFAYGSTFPPFSLLSLSAFVLRCPSLAAVDIGSLVVQGGFTNPSRNQPTWSIDEIPRSSHLDRIDVRNVITIPDDADVDGRILLNTLKQVFSGRREDSLSSLPQAVG</sequence>
<dbReference type="AlphaFoldDB" id="A0A067PRZ2"/>
<dbReference type="InParanoid" id="A0A067PRZ2"/>
<evidence type="ECO:0000313" key="1">
    <source>
        <dbReference type="EMBL" id="KDQ56605.1"/>
    </source>
</evidence>
<gene>
    <name evidence="1" type="ORF">JAAARDRAFT_207713</name>
</gene>
<organism evidence="1 2">
    <name type="scientific">Jaapia argillacea MUCL 33604</name>
    <dbReference type="NCBI Taxonomy" id="933084"/>
    <lineage>
        <taxon>Eukaryota</taxon>
        <taxon>Fungi</taxon>
        <taxon>Dikarya</taxon>
        <taxon>Basidiomycota</taxon>
        <taxon>Agaricomycotina</taxon>
        <taxon>Agaricomycetes</taxon>
        <taxon>Agaricomycetidae</taxon>
        <taxon>Jaapiales</taxon>
        <taxon>Jaapiaceae</taxon>
        <taxon>Jaapia</taxon>
    </lineage>
</organism>
<dbReference type="HOGENOM" id="CLU_021164_3_0_1"/>
<reference evidence="2" key="1">
    <citation type="journal article" date="2014" name="Proc. Natl. Acad. Sci. U.S.A.">
        <title>Extensive sampling of basidiomycete genomes demonstrates inadequacy of the white-rot/brown-rot paradigm for wood decay fungi.</title>
        <authorList>
            <person name="Riley R."/>
            <person name="Salamov A.A."/>
            <person name="Brown D.W."/>
            <person name="Nagy L.G."/>
            <person name="Floudas D."/>
            <person name="Held B.W."/>
            <person name="Levasseur A."/>
            <person name="Lombard V."/>
            <person name="Morin E."/>
            <person name="Otillar R."/>
            <person name="Lindquist E.A."/>
            <person name="Sun H."/>
            <person name="LaButti K.M."/>
            <person name="Schmutz J."/>
            <person name="Jabbour D."/>
            <person name="Luo H."/>
            <person name="Baker S.E."/>
            <person name="Pisabarro A.G."/>
            <person name="Walton J.D."/>
            <person name="Blanchette R.A."/>
            <person name="Henrissat B."/>
            <person name="Martin F."/>
            <person name="Cullen D."/>
            <person name="Hibbett D.S."/>
            <person name="Grigoriev I.V."/>
        </authorList>
    </citation>
    <scope>NUCLEOTIDE SEQUENCE [LARGE SCALE GENOMIC DNA]</scope>
    <source>
        <strain evidence="2">MUCL 33604</strain>
    </source>
</reference>
<keyword evidence="2" id="KW-1185">Reference proteome</keyword>